<dbReference type="InterPro" id="IPR001670">
    <property type="entry name" value="ADH_Fe/GldA"/>
</dbReference>
<feature type="domain" description="Alcohol dehydrogenase iron-type/glycerol dehydrogenase GldA" evidence="4">
    <location>
        <begin position="27"/>
        <end position="194"/>
    </location>
</feature>
<evidence type="ECO:0000259" key="5">
    <source>
        <dbReference type="Pfam" id="PF25137"/>
    </source>
</evidence>
<dbReference type="PANTHER" id="PTHR11496">
    <property type="entry name" value="ALCOHOL DEHYDROGENASE"/>
    <property type="match status" value="1"/>
</dbReference>
<dbReference type="Gene3D" id="1.20.1090.10">
    <property type="entry name" value="Dehydroquinate synthase-like - alpha domain"/>
    <property type="match status" value="1"/>
</dbReference>
<evidence type="ECO:0000256" key="2">
    <source>
        <dbReference type="ARBA" id="ARBA00023002"/>
    </source>
</evidence>
<keyword evidence="3" id="KW-0520">NAD</keyword>
<name>C0BZG6_9FIRM</name>
<dbReference type="Gene3D" id="3.40.50.1970">
    <property type="match status" value="1"/>
</dbReference>
<reference evidence="6" key="1">
    <citation type="submission" date="2009-02" db="EMBL/GenBank/DDBJ databases">
        <authorList>
            <person name="Fulton L."/>
            <person name="Clifton S."/>
            <person name="Fulton B."/>
            <person name="Xu J."/>
            <person name="Minx P."/>
            <person name="Pepin K.H."/>
            <person name="Johnson M."/>
            <person name="Bhonagiri V."/>
            <person name="Nash W.E."/>
            <person name="Mardis E.R."/>
            <person name="Wilson R.K."/>
        </authorList>
    </citation>
    <scope>NUCLEOTIDE SEQUENCE [LARGE SCALE GENOMIC DNA]</scope>
    <source>
        <strain evidence="6">DSM 15053</strain>
    </source>
</reference>
<evidence type="ECO:0000313" key="6">
    <source>
        <dbReference type="EMBL" id="EEG74544.1"/>
    </source>
</evidence>
<dbReference type="PROSITE" id="PS00060">
    <property type="entry name" value="ADH_IRON_2"/>
    <property type="match status" value="1"/>
</dbReference>
<dbReference type="InterPro" id="IPR039697">
    <property type="entry name" value="Alcohol_dehydrogenase_Fe"/>
</dbReference>
<evidence type="ECO:0000256" key="1">
    <source>
        <dbReference type="ARBA" id="ARBA00007358"/>
    </source>
</evidence>
<gene>
    <name evidence="6" type="ORF">CLOHYLEM_05206</name>
</gene>
<reference evidence="6" key="2">
    <citation type="submission" date="2013-06" db="EMBL/GenBank/DDBJ databases">
        <title>Draft genome sequence of Clostridium hylemonae (DSM 15053).</title>
        <authorList>
            <person name="Sudarsanam P."/>
            <person name="Ley R."/>
            <person name="Guruge J."/>
            <person name="Turnbaugh P.J."/>
            <person name="Mahowald M."/>
            <person name="Liep D."/>
            <person name="Gordon J."/>
        </authorList>
    </citation>
    <scope>NUCLEOTIDE SEQUENCE</scope>
    <source>
        <strain evidence="6">DSM 15053</strain>
    </source>
</reference>
<dbReference type="AlphaFoldDB" id="C0BZG6"/>
<dbReference type="OrthoDB" id="9804734at2"/>
<keyword evidence="2 6" id="KW-0560">Oxidoreductase</keyword>
<organism evidence="6 7">
    <name type="scientific">[Clostridium] hylemonae DSM 15053</name>
    <dbReference type="NCBI Taxonomy" id="553973"/>
    <lineage>
        <taxon>Bacteria</taxon>
        <taxon>Bacillati</taxon>
        <taxon>Bacillota</taxon>
        <taxon>Clostridia</taxon>
        <taxon>Lachnospirales</taxon>
        <taxon>Lachnospiraceae</taxon>
    </lineage>
</organism>
<dbReference type="RefSeq" id="WP_006442543.1">
    <property type="nucleotide sequence ID" value="NZ_CP036524.1"/>
</dbReference>
<dbReference type="HOGENOM" id="CLU_007207_0_0_9"/>
<dbReference type="eggNOG" id="COG1454">
    <property type="taxonomic scope" value="Bacteria"/>
</dbReference>
<protein>
    <submittedName>
        <fullName evidence="6">Alcohol dehydrogenase, iron-dependent</fullName>
        <ecNumber evidence="6">1.1.1.1</ecNumber>
    </submittedName>
</protein>
<dbReference type="PROSITE" id="PS00913">
    <property type="entry name" value="ADH_IRON_1"/>
    <property type="match status" value="1"/>
</dbReference>
<evidence type="ECO:0000259" key="4">
    <source>
        <dbReference type="Pfam" id="PF00465"/>
    </source>
</evidence>
<dbReference type="Pfam" id="PF25137">
    <property type="entry name" value="ADH_Fe_C"/>
    <property type="match status" value="1"/>
</dbReference>
<dbReference type="EMBL" id="ABYI02000019">
    <property type="protein sequence ID" value="EEG74544.1"/>
    <property type="molecule type" value="Genomic_DNA"/>
</dbReference>
<feature type="domain" description="Fe-containing alcohol dehydrogenase-like C-terminal" evidence="5">
    <location>
        <begin position="205"/>
        <end position="396"/>
    </location>
</feature>
<keyword evidence="7" id="KW-1185">Reference proteome</keyword>
<dbReference type="Proteomes" id="UP000004893">
    <property type="component" value="Unassembled WGS sequence"/>
</dbReference>
<dbReference type="GO" id="GO:0046872">
    <property type="term" value="F:metal ion binding"/>
    <property type="evidence" value="ECO:0007669"/>
    <property type="project" value="InterPro"/>
</dbReference>
<dbReference type="STRING" id="553973.CLOHYLEM_05206"/>
<accession>C0BZG6</accession>
<dbReference type="FunFam" id="3.40.50.1970:FF:000003">
    <property type="entry name" value="Alcohol dehydrogenase, iron-containing"/>
    <property type="match status" value="1"/>
</dbReference>
<dbReference type="InterPro" id="IPR056798">
    <property type="entry name" value="ADH_Fe_C"/>
</dbReference>
<dbReference type="Pfam" id="PF00465">
    <property type="entry name" value="Fe-ADH"/>
    <property type="match status" value="1"/>
</dbReference>
<dbReference type="GO" id="GO:0004022">
    <property type="term" value="F:alcohol dehydrogenase (NAD+) activity"/>
    <property type="evidence" value="ECO:0007669"/>
    <property type="project" value="UniProtKB-EC"/>
</dbReference>
<dbReference type="FunFam" id="1.20.1090.10:FF:000001">
    <property type="entry name" value="Aldehyde-alcohol dehydrogenase"/>
    <property type="match status" value="1"/>
</dbReference>
<sequence>MYSMMCRLFQKVMKFVMDRVPFWRKPKMITGRDSLKKLPAIIQKKGIKNVLLVTDPGISALGLHRQLVEWIREAGIHCTVYDKTVANPTIANVEEALALYREHDCHAIIAFGGGSPMDCAKGVGARVARPRKKISSMRGELKILKPIPLLIAIPTTAGTGSETTLAAVLTNEKTHEKYAVNDFVLIPRYAVLDPVLTRGLPKHITAATGMDALTHAVEAYIGRSNTAETIEDSVSAVKLIFRNLEKAYRDGEDMEAREKMQKASFLAGAAFTRAYVGYVHAIAHSLGGEYGIPHGLANAVILPYVLDAYGSSIYIQLAELADIVRIGQEFEEDQAKAEAFIAEIRAMNRRMGLPEKLEGIREDDIDMLAKRAAREANPLYPVPKIMKKAQLKEIYYQIRA</sequence>
<proteinExistence type="inferred from homology"/>
<evidence type="ECO:0000256" key="3">
    <source>
        <dbReference type="ARBA" id="ARBA00023027"/>
    </source>
</evidence>
<dbReference type="PANTHER" id="PTHR11496:SF102">
    <property type="entry name" value="ALCOHOL DEHYDROGENASE 4"/>
    <property type="match status" value="1"/>
</dbReference>
<evidence type="ECO:0000313" key="7">
    <source>
        <dbReference type="Proteomes" id="UP000004893"/>
    </source>
</evidence>
<dbReference type="SUPFAM" id="SSF56796">
    <property type="entry name" value="Dehydroquinate synthase-like"/>
    <property type="match status" value="1"/>
</dbReference>
<dbReference type="InterPro" id="IPR018211">
    <property type="entry name" value="ADH_Fe_CS"/>
</dbReference>
<dbReference type="EC" id="1.1.1.1" evidence="6"/>
<dbReference type="CDD" id="cd08189">
    <property type="entry name" value="Fe-ADH-like"/>
    <property type="match status" value="1"/>
</dbReference>
<comment type="similarity">
    <text evidence="1">Belongs to the iron-containing alcohol dehydrogenase family.</text>
</comment>
<comment type="caution">
    <text evidence="6">The sequence shown here is derived from an EMBL/GenBank/DDBJ whole genome shotgun (WGS) entry which is preliminary data.</text>
</comment>